<feature type="compositionally biased region" description="Acidic residues" evidence="7">
    <location>
        <begin position="1"/>
        <end position="11"/>
    </location>
</feature>
<evidence type="ECO:0000256" key="7">
    <source>
        <dbReference type="SAM" id="MobiDB-lite"/>
    </source>
</evidence>
<dbReference type="GO" id="GO:0051603">
    <property type="term" value="P:proteolysis involved in protein catabolic process"/>
    <property type="evidence" value="ECO:0007669"/>
    <property type="project" value="UniProtKB-ARBA"/>
</dbReference>
<feature type="compositionally biased region" description="Basic and acidic residues" evidence="7">
    <location>
        <begin position="390"/>
        <end position="404"/>
    </location>
</feature>
<sequence length="555" mass="63720">MDSEGEAEMDDSDLKSDCSSNSSGSPVVIHTEESASTTNLKNTNDDNDSDDKEEVSKNLSETDAEIDSVDLCAICLDQLPDAGQKIARETRTTQYLARIRPCSHLYHDFCIQAWAEKANTCPKCRGRFNTIELIADHKVTRKIHVDDKLFPLEVDDSIPPEFVDELEDLPEFHHQHLQNQLCCLCDCTTNSPFVICSECSSGYHLSCLGISEFTRFNCPICDSIQDLNSVVAMDRSSSSSSSTRANRRQRRIISGNRRAVRRANNNSLMQQLRQHIRSRRFNQLGLPIPVRQNVNSELIRRRAGLNSADDDIDYVSLADSNRKRAESLHLKEYVAKEENQKENSEEKLAWKILDNLRNGRSEPQTSSKDENHSNDNEKKLKRPKHRKHSVHEEDSKSTETEIKAEKLKQDVPAKLTVEALNKHDKELEQQEIHNAALQRLRRKRRNTPQTGKLNYNEKMIVQRILLRPYLRKLKLPAAKYTEVNKFVSRHLYKEIESNPQYLYRFNALHEIAEREGVDFKNKKAVDEAFSKQGIDHSLEAEFGPIVRRLIKAKMG</sequence>
<dbReference type="PANTHER" id="PTHR12618:SF20">
    <property type="entry name" value="PHD AND RING FINGER DOMAIN-CONTAINING PROTEIN 1"/>
    <property type="match status" value="1"/>
</dbReference>
<evidence type="ECO:0000256" key="5">
    <source>
        <dbReference type="ARBA" id="ARBA00022833"/>
    </source>
</evidence>
<evidence type="ECO:0000256" key="4">
    <source>
        <dbReference type="ARBA" id="ARBA00022786"/>
    </source>
</evidence>
<dbReference type="GO" id="GO:0016567">
    <property type="term" value="P:protein ubiquitination"/>
    <property type="evidence" value="ECO:0007669"/>
    <property type="project" value="UniProtKB-UniPathway"/>
</dbReference>
<dbReference type="PROSITE" id="PS01359">
    <property type="entry name" value="ZF_PHD_1"/>
    <property type="match status" value="1"/>
</dbReference>
<keyword evidence="10" id="KW-1185">Reference proteome</keyword>
<dbReference type="GO" id="GO:0008270">
    <property type="term" value="F:zinc ion binding"/>
    <property type="evidence" value="ECO:0007669"/>
    <property type="project" value="UniProtKB-KW"/>
</dbReference>
<keyword evidence="2" id="KW-0479">Metal-binding</keyword>
<dbReference type="UniPathway" id="UPA00143"/>
<dbReference type="InterPro" id="IPR024766">
    <property type="entry name" value="Znf_RING_H2"/>
</dbReference>
<organism evidence="9 10">
    <name type="scientific">Dekkera bruxellensis</name>
    <name type="common">Brettanomyces custersii</name>
    <dbReference type="NCBI Taxonomy" id="5007"/>
    <lineage>
        <taxon>Eukaryota</taxon>
        <taxon>Fungi</taxon>
        <taxon>Dikarya</taxon>
        <taxon>Ascomycota</taxon>
        <taxon>Saccharomycotina</taxon>
        <taxon>Pichiomycetes</taxon>
        <taxon>Pichiales</taxon>
        <taxon>Pichiaceae</taxon>
        <taxon>Brettanomyces</taxon>
    </lineage>
</organism>
<feature type="region of interest" description="Disordered" evidence="7">
    <location>
        <begin position="355"/>
        <end position="404"/>
    </location>
</feature>
<evidence type="ECO:0000256" key="2">
    <source>
        <dbReference type="ARBA" id="ARBA00022723"/>
    </source>
</evidence>
<dbReference type="Gene3D" id="3.30.40.10">
    <property type="entry name" value="Zinc/RING finger domain, C3HC4 (zinc finger)"/>
    <property type="match status" value="1"/>
</dbReference>
<evidence type="ECO:0000256" key="1">
    <source>
        <dbReference type="ARBA" id="ARBA00004906"/>
    </source>
</evidence>
<dbReference type="Proteomes" id="UP000478008">
    <property type="component" value="Unassembled WGS sequence"/>
</dbReference>
<accession>A0A7D9CV04</accession>
<dbReference type="PROSITE" id="PS50089">
    <property type="entry name" value="ZF_RING_2"/>
    <property type="match status" value="1"/>
</dbReference>
<evidence type="ECO:0000313" key="10">
    <source>
        <dbReference type="Proteomes" id="UP000478008"/>
    </source>
</evidence>
<feature type="region of interest" description="Disordered" evidence="7">
    <location>
        <begin position="1"/>
        <end position="61"/>
    </location>
</feature>
<evidence type="ECO:0000259" key="8">
    <source>
        <dbReference type="PROSITE" id="PS50089"/>
    </source>
</evidence>
<feature type="compositionally biased region" description="Basic and acidic residues" evidence="7">
    <location>
        <begin position="367"/>
        <end position="378"/>
    </location>
</feature>
<proteinExistence type="predicted"/>
<dbReference type="InterPro" id="IPR019786">
    <property type="entry name" value="Zinc_finger_PHD-type_CS"/>
</dbReference>
<dbReference type="InterPro" id="IPR011011">
    <property type="entry name" value="Znf_FYVE_PHD"/>
</dbReference>
<feature type="domain" description="RING-type" evidence="8">
    <location>
        <begin position="72"/>
        <end position="125"/>
    </location>
</feature>
<gene>
    <name evidence="9" type="ORF">DEBR0S1_10110G</name>
</gene>
<dbReference type="PANTHER" id="PTHR12618">
    <property type="entry name" value="PHD AND RING FINGER DOMAIN-CONTAINING PROTEIN 1"/>
    <property type="match status" value="1"/>
</dbReference>
<keyword evidence="5" id="KW-0862">Zinc</keyword>
<keyword evidence="4" id="KW-0833">Ubl conjugation pathway</keyword>
<dbReference type="InterPro" id="IPR001841">
    <property type="entry name" value="Znf_RING"/>
</dbReference>
<dbReference type="EMBL" id="CABFWN010000001">
    <property type="protein sequence ID" value="VUG16194.1"/>
    <property type="molecule type" value="Genomic_DNA"/>
</dbReference>
<dbReference type="InterPro" id="IPR013083">
    <property type="entry name" value="Znf_RING/FYVE/PHD"/>
</dbReference>
<keyword evidence="3 6" id="KW-0863">Zinc-finger</keyword>
<protein>
    <submittedName>
        <fullName evidence="9">DEBR0S1_10110g1_1</fullName>
    </submittedName>
</protein>
<dbReference type="CDD" id="cd15489">
    <property type="entry name" value="PHD_SF"/>
    <property type="match status" value="1"/>
</dbReference>
<dbReference type="SUPFAM" id="SSF57903">
    <property type="entry name" value="FYVE/PHD zinc finger"/>
    <property type="match status" value="1"/>
</dbReference>
<reference evidence="9 10" key="1">
    <citation type="submission" date="2019-07" db="EMBL/GenBank/DDBJ databases">
        <authorList>
            <person name="Friedrich A."/>
            <person name="Schacherer J."/>
        </authorList>
    </citation>
    <scope>NUCLEOTIDE SEQUENCE [LARGE SCALE GENOMIC DNA]</scope>
</reference>
<dbReference type="SUPFAM" id="SSF57850">
    <property type="entry name" value="RING/U-box"/>
    <property type="match status" value="1"/>
</dbReference>
<evidence type="ECO:0000256" key="3">
    <source>
        <dbReference type="ARBA" id="ARBA00022771"/>
    </source>
</evidence>
<name>A0A7D9CV04_DEKBR</name>
<dbReference type="AlphaFoldDB" id="A0A7D9CV04"/>
<dbReference type="SMART" id="SM00184">
    <property type="entry name" value="RING"/>
    <property type="match status" value="2"/>
</dbReference>
<dbReference type="Gene3D" id="2.60.120.650">
    <property type="entry name" value="Cupin"/>
    <property type="match status" value="1"/>
</dbReference>
<dbReference type="Pfam" id="PF12678">
    <property type="entry name" value="zf-rbx1"/>
    <property type="match status" value="1"/>
</dbReference>
<dbReference type="InterPro" id="IPR047157">
    <property type="entry name" value="PHRF1/Atg35"/>
</dbReference>
<evidence type="ECO:0000256" key="6">
    <source>
        <dbReference type="PROSITE-ProRule" id="PRU00175"/>
    </source>
</evidence>
<comment type="pathway">
    <text evidence="1">Protein modification; protein ubiquitination.</text>
</comment>
<feature type="compositionally biased region" description="Basic residues" evidence="7">
    <location>
        <begin position="379"/>
        <end position="389"/>
    </location>
</feature>
<evidence type="ECO:0000313" key="9">
    <source>
        <dbReference type="EMBL" id="VUG16194.1"/>
    </source>
</evidence>